<name>A0A7S4KEC5_GUITH</name>
<gene>
    <name evidence="3" type="ORF">GTHE00462_LOCUS11687</name>
</gene>
<evidence type="ECO:0000313" key="3">
    <source>
        <dbReference type="EMBL" id="CAE2292305.1"/>
    </source>
</evidence>
<feature type="coiled-coil region" evidence="1">
    <location>
        <begin position="465"/>
        <end position="513"/>
    </location>
</feature>
<accession>A0A7S4KEC5</accession>
<feature type="coiled-coil region" evidence="1">
    <location>
        <begin position="665"/>
        <end position="748"/>
    </location>
</feature>
<dbReference type="EMBL" id="HBKN01015006">
    <property type="protein sequence ID" value="CAE2292305.1"/>
    <property type="molecule type" value="Transcribed_RNA"/>
</dbReference>
<keyword evidence="1" id="KW-0175">Coiled coil</keyword>
<reference evidence="3" key="1">
    <citation type="submission" date="2021-01" db="EMBL/GenBank/DDBJ databases">
        <authorList>
            <person name="Corre E."/>
            <person name="Pelletier E."/>
            <person name="Niang G."/>
            <person name="Scheremetjew M."/>
            <person name="Finn R."/>
            <person name="Kale V."/>
            <person name="Holt S."/>
            <person name="Cochrane G."/>
            <person name="Meng A."/>
            <person name="Brown T."/>
            <person name="Cohen L."/>
        </authorList>
    </citation>
    <scope>NUCLEOTIDE SEQUENCE</scope>
    <source>
        <strain evidence="3">CCMP 2712</strain>
    </source>
</reference>
<protein>
    <submittedName>
        <fullName evidence="3">Uncharacterized protein</fullName>
    </submittedName>
</protein>
<evidence type="ECO:0000256" key="2">
    <source>
        <dbReference type="SAM" id="MobiDB-lite"/>
    </source>
</evidence>
<sequence>MPPRANTKTPLDKRLSANAGKEEMSNWNIAELKQNLQEDSAILEQTLREANRLLGDSTGSPLIDVGGIVNKDVAARKLRNASDWGDDHAHHREDFSSGTFMTELDTSSVASAPTVVGGAKVTMSEELALRLSVLEQAIGKEAVKVLQSCVQSDLDQVAKTVKQQSSSKDGGRQTSEVSETIAELEGRIVEEEALKLSALEQVNALKENLRMQNTRVLELQDKLALLDSTSQEGGELLKKKETEIKSLKEELLAVQHKTRMEENERLKLVDRLRKKDVEMAKTKESMDKMTMQLQRLAEERDSMHAQFDELQRRYQDAQLRCSNLQQDLDKHQSAERVLKRNLQLQMPEEVKRVVKRVEELDKQNRELQEKLKQSKDHENHADMLRKNRIEITELRVSNKTLSAKVDELKKEKELLEKKSESERRLLENRTRNLFDLNVKSTQKLQGELDLRIAERLHNRSADNEVASLRRRNLELLGQINALDEQKMAAENKLRDAERKSRELKDKLELYATIHRIDLGKLQFSSDLNTEEELSAFLGDSSASSQGRKKKIRTQSRSVTPGLFSRPPPSAEDQKRSQSAQPGGGNWSGAAAEMSTTTGEQVRASARMEAEEESLEGLKAKVAQLQAKLTGEEKTKTNAQEKVIALAEQLVEKDRQITALQSSLDAEKETKKKKKKSERLRDLEGQVLSLITKVRETEMDKDQVEIKLNEKEEETKVKARKIGELIFKVSQLEEEKARIIEELAEVRIQASPFVLPSPSSFSSLFLLLPPPSPSFITTCTPLCCSAHCYLPPPSSVRSPPSCSFPHPHHLTRA</sequence>
<dbReference type="AlphaFoldDB" id="A0A7S4KEC5"/>
<feature type="region of interest" description="Disordered" evidence="2">
    <location>
        <begin position="538"/>
        <end position="606"/>
    </location>
</feature>
<evidence type="ECO:0000256" key="1">
    <source>
        <dbReference type="SAM" id="Coils"/>
    </source>
</evidence>
<feature type="region of interest" description="Disordered" evidence="2">
    <location>
        <begin position="1"/>
        <end position="22"/>
    </location>
</feature>
<proteinExistence type="predicted"/>
<organism evidence="3">
    <name type="scientific">Guillardia theta</name>
    <name type="common">Cryptophyte</name>
    <name type="synonym">Cryptomonas phi</name>
    <dbReference type="NCBI Taxonomy" id="55529"/>
    <lineage>
        <taxon>Eukaryota</taxon>
        <taxon>Cryptophyceae</taxon>
        <taxon>Pyrenomonadales</taxon>
        <taxon>Geminigeraceae</taxon>
        <taxon>Guillardia</taxon>
    </lineage>
</organism>
<feature type="coiled-coil region" evidence="1">
    <location>
        <begin position="181"/>
        <end position="428"/>
    </location>
</feature>
<feature type="compositionally biased region" description="Basic and acidic residues" evidence="2">
    <location>
        <begin position="10"/>
        <end position="22"/>
    </location>
</feature>